<dbReference type="SMART" id="SM00109">
    <property type="entry name" value="C1"/>
    <property type="match status" value="1"/>
</dbReference>
<dbReference type="Pfam" id="PF00130">
    <property type="entry name" value="C1_1"/>
    <property type="match status" value="1"/>
</dbReference>
<evidence type="ECO:0000256" key="5">
    <source>
        <dbReference type="ARBA" id="ARBA00054085"/>
    </source>
</evidence>
<dbReference type="PANTHER" id="PTHR15735">
    <property type="entry name" value="FCH AND DOUBLE SH3 DOMAINS PROTEIN"/>
    <property type="match status" value="1"/>
</dbReference>
<evidence type="ECO:0000313" key="16">
    <source>
        <dbReference type="Proteomes" id="UP000275772"/>
    </source>
</evidence>
<dbReference type="SUPFAM" id="SSF103657">
    <property type="entry name" value="BAR/IMD domain-like"/>
    <property type="match status" value="1"/>
</dbReference>
<comment type="similarity">
    <text evidence="6">Belongs to the BZZ1 family.</text>
</comment>
<dbReference type="Pfam" id="PF14604">
    <property type="entry name" value="SH3_9"/>
    <property type="match status" value="1"/>
</dbReference>
<dbReference type="PROSITE" id="PS51741">
    <property type="entry name" value="F_BAR"/>
    <property type="match status" value="1"/>
</dbReference>
<dbReference type="PROSITE" id="PS00479">
    <property type="entry name" value="ZF_DAG_PE_1"/>
    <property type="match status" value="1"/>
</dbReference>
<dbReference type="CDD" id="cd20824">
    <property type="entry name" value="C1_SpBZZ1-like"/>
    <property type="match status" value="1"/>
</dbReference>
<gene>
    <name evidence="15" type="ORF">BLGHR1_13505</name>
</gene>
<dbReference type="Pfam" id="PF00018">
    <property type="entry name" value="SH3_1"/>
    <property type="match status" value="1"/>
</dbReference>
<proteinExistence type="inferred from homology"/>
<dbReference type="FunFam" id="3.30.60.20:FF:000040">
    <property type="entry name" value="Actin polymerization protein Bzz1"/>
    <property type="match status" value="1"/>
</dbReference>
<evidence type="ECO:0000256" key="8">
    <source>
        <dbReference type="PROSITE-ProRule" id="PRU00192"/>
    </source>
</evidence>
<dbReference type="GO" id="GO:0046872">
    <property type="term" value="F:metal ion binding"/>
    <property type="evidence" value="ECO:0007669"/>
    <property type="project" value="UniProtKB-KW"/>
</dbReference>
<dbReference type="SMART" id="SM00055">
    <property type="entry name" value="FCH"/>
    <property type="match status" value="1"/>
</dbReference>
<dbReference type="Gene3D" id="2.30.30.40">
    <property type="entry name" value="SH3 Domains"/>
    <property type="match status" value="2"/>
</dbReference>
<feature type="region of interest" description="Disordered" evidence="11">
    <location>
        <begin position="540"/>
        <end position="572"/>
    </location>
</feature>
<feature type="region of interest" description="Disordered" evidence="11">
    <location>
        <begin position="179"/>
        <end position="199"/>
    </location>
</feature>
<accession>A0A383UTR2</accession>
<evidence type="ECO:0000259" key="12">
    <source>
        <dbReference type="PROSITE" id="PS50002"/>
    </source>
</evidence>
<dbReference type="AlphaFoldDB" id="A0A383UTR2"/>
<evidence type="ECO:0000256" key="4">
    <source>
        <dbReference type="ARBA" id="ARBA00023054"/>
    </source>
</evidence>
<evidence type="ECO:0000259" key="14">
    <source>
        <dbReference type="PROSITE" id="PS51741"/>
    </source>
</evidence>
<evidence type="ECO:0000256" key="9">
    <source>
        <dbReference type="PROSITE-ProRule" id="PRU01077"/>
    </source>
</evidence>
<dbReference type="FunFam" id="2.30.30.40:FF:000161">
    <property type="entry name" value="Actin polymerization protein Bzz1"/>
    <property type="match status" value="1"/>
</dbReference>
<feature type="coiled-coil region" evidence="10">
    <location>
        <begin position="337"/>
        <end position="364"/>
    </location>
</feature>
<evidence type="ECO:0000256" key="2">
    <source>
        <dbReference type="ARBA" id="ARBA00022723"/>
    </source>
</evidence>
<comment type="function">
    <text evidence="5">Plays a role in endocytosis and trafficking to the vacuole. Functions with type I myosins to restore polarity of the actin cytoskeleton after NaCl stress.</text>
</comment>
<evidence type="ECO:0000256" key="10">
    <source>
        <dbReference type="SAM" id="Coils"/>
    </source>
</evidence>
<evidence type="ECO:0000256" key="11">
    <source>
        <dbReference type="SAM" id="MobiDB-lite"/>
    </source>
</evidence>
<dbReference type="FunFam" id="1.20.1270.60:FF:000060">
    <property type="entry name" value="Actin polymerization protein Bzz1"/>
    <property type="match status" value="1"/>
</dbReference>
<dbReference type="PROSITE" id="PS50081">
    <property type="entry name" value="ZF_DAG_PE_2"/>
    <property type="match status" value="1"/>
</dbReference>
<dbReference type="SUPFAM" id="SSF57889">
    <property type="entry name" value="Cysteine-rich domain"/>
    <property type="match status" value="1"/>
</dbReference>
<dbReference type="InterPro" id="IPR031160">
    <property type="entry name" value="F_BAR_dom"/>
</dbReference>
<evidence type="ECO:0000256" key="6">
    <source>
        <dbReference type="ARBA" id="ARBA00061387"/>
    </source>
</evidence>
<feature type="domain" description="Phorbol-ester/DAG-type" evidence="13">
    <location>
        <begin position="421"/>
        <end position="471"/>
    </location>
</feature>
<dbReference type="EMBL" id="UNSH01000045">
    <property type="protein sequence ID" value="SZF02720.1"/>
    <property type="molecule type" value="Genomic_DNA"/>
</dbReference>
<feature type="domain" description="SH3" evidence="12">
    <location>
        <begin position="593"/>
        <end position="653"/>
    </location>
</feature>
<dbReference type="InterPro" id="IPR001060">
    <property type="entry name" value="FCH_dom"/>
</dbReference>
<dbReference type="GO" id="GO:0045010">
    <property type="term" value="P:actin nucleation"/>
    <property type="evidence" value="ECO:0007669"/>
    <property type="project" value="UniProtKB-ARBA"/>
</dbReference>
<dbReference type="CDD" id="cd11912">
    <property type="entry name" value="SH3_Bzz1_1"/>
    <property type="match status" value="1"/>
</dbReference>
<keyword evidence="2" id="KW-0479">Metal-binding</keyword>
<dbReference type="Proteomes" id="UP000275772">
    <property type="component" value="Unassembled WGS sequence"/>
</dbReference>
<dbReference type="Gene3D" id="1.20.1270.60">
    <property type="entry name" value="Arfaptin homology (AH) domain/BAR domain"/>
    <property type="match status" value="1"/>
</dbReference>
<dbReference type="GO" id="GO:0030864">
    <property type="term" value="C:cortical actin cytoskeleton"/>
    <property type="evidence" value="ECO:0007669"/>
    <property type="project" value="UniProtKB-ARBA"/>
</dbReference>
<dbReference type="InterPro" id="IPR035459">
    <property type="entry name" value="Bzz1_SH3_1"/>
</dbReference>
<sequence>MADVGAATNFGTELRDAFKSVNSWAAHGISWLDDIQQFYRERSAIEKEYSARLNALARKYHEKKAKRSSSLSVGDTPALTPGSLERSALNRIISNDAGCSKSLITWAAQLNTVESRAAEHDRFSTELVTRLADPLKILGVRFEDMRKRYAEYAGKLEAERELASNELRKMKLKYDNSCQEVESKRKKTESSSEHSRLKAQNAYHQQIMEMHNAKNSYLIAINVTNAQNDKYYHEYVPQLLDSLQDLAESRTIKLNEIWTLATQTETELLVRSTELVGQLAQKIPYNQPHLDSVMFVTHNAVPWKDPPKKKFDPSPIWHDDSAMVVDEAARVFLRNVLSKSKAQLGDLRREVDKKQREVDSTSQLKQRIREGKEKRDEVEVIRSLLTQQEELHILERKRLIAEIESSSITNTIGDVTLNAKSHNLKSQTFKIPTNCDLCGDRMWGLSAKGFDCRDCGYGCHAKCELKVPANCPGTQNKEQRKKLKSERQEALNSMNPIAVTLVDIPIERSNTSRTNTMNSHSSGYVASTNRVRSNSRITMEDQTFQKNEKPLNDSNEVPPLRKNRVIAPPPSRYISQVPDNNIVIQHRLNGYSANDRKAKMLYTYEANGADEITVSEKEEILVLDDDDGGWTKVQTSRGDTGLVPTAYMEILTLRPVSIHSNSGSSFGAPKKQGPAVAPKPGAKKLLHVTALYDYTAQSDSEFSMMEGEEFILVKEDTGDGWAGVEKGGRFGCVPANYIKRF</sequence>
<dbReference type="Gene3D" id="3.30.60.20">
    <property type="match status" value="1"/>
</dbReference>
<name>A0A383UTR2_BLUHO</name>
<evidence type="ECO:0000313" key="15">
    <source>
        <dbReference type="EMBL" id="SZF02720.1"/>
    </source>
</evidence>
<dbReference type="InterPro" id="IPR001452">
    <property type="entry name" value="SH3_domain"/>
</dbReference>
<keyword evidence="1 8" id="KW-0728">SH3 domain</keyword>
<evidence type="ECO:0000256" key="1">
    <source>
        <dbReference type="ARBA" id="ARBA00022443"/>
    </source>
</evidence>
<dbReference type="PRINTS" id="PR00008">
    <property type="entry name" value="DAGPEDOMAIN"/>
</dbReference>
<dbReference type="InterPro" id="IPR020454">
    <property type="entry name" value="DAG/PE-bd"/>
</dbReference>
<keyword evidence="3" id="KW-0862">Zinc</keyword>
<dbReference type="InterPro" id="IPR046349">
    <property type="entry name" value="C1-like_sf"/>
</dbReference>
<dbReference type="InterPro" id="IPR002219">
    <property type="entry name" value="PKC_DAG/PE"/>
</dbReference>
<evidence type="ECO:0000259" key="13">
    <source>
        <dbReference type="PROSITE" id="PS50081"/>
    </source>
</evidence>
<feature type="domain" description="F-BAR" evidence="14">
    <location>
        <begin position="8"/>
        <end position="291"/>
    </location>
</feature>
<dbReference type="InterPro" id="IPR036028">
    <property type="entry name" value="SH3-like_dom_sf"/>
</dbReference>
<dbReference type="SUPFAM" id="SSF50044">
    <property type="entry name" value="SH3-domain"/>
    <property type="match status" value="2"/>
</dbReference>
<protein>
    <recommendedName>
        <fullName evidence="7">Protein BZZ1</fullName>
    </recommendedName>
</protein>
<dbReference type="InterPro" id="IPR027267">
    <property type="entry name" value="AH/BAR_dom_sf"/>
</dbReference>
<dbReference type="PANTHER" id="PTHR15735:SF21">
    <property type="entry name" value="PROTEIN NERVOUS WRECK"/>
    <property type="match status" value="1"/>
</dbReference>
<dbReference type="PROSITE" id="PS50002">
    <property type="entry name" value="SH3"/>
    <property type="match status" value="2"/>
</dbReference>
<dbReference type="Pfam" id="PF00611">
    <property type="entry name" value="FCH"/>
    <property type="match status" value="1"/>
</dbReference>
<dbReference type="SMART" id="SM00326">
    <property type="entry name" value="SH3"/>
    <property type="match status" value="2"/>
</dbReference>
<reference evidence="15 16" key="1">
    <citation type="submission" date="2017-11" db="EMBL/GenBank/DDBJ databases">
        <authorList>
            <person name="Kracher B."/>
        </authorList>
    </citation>
    <scope>NUCLEOTIDE SEQUENCE [LARGE SCALE GENOMIC DNA]</scope>
    <source>
        <strain evidence="15 16">RACE1</strain>
    </source>
</reference>
<evidence type="ECO:0000256" key="3">
    <source>
        <dbReference type="ARBA" id="ARBA00022833"/>
    </source>
</evidence>
<evidence type="ECO:0000256" key="7">
    <source>
        <dbReference type="ARBA" id="ARBA00074946"/>
    </source>
</evidence>
<organism evidence="15 16">
    <name type="scientific">Blumeria hordei</name>
    <name type="common">Barley powdery mildew</name>
    <name type="synonym">Blumeria graminis f. sp. hordei</name>
    <dbReference type="NCBI Taxonomy" id="2867405"/>
    <lineage>
        <taxon>Eukaryota</taxon>
        <taxon>Fungi</taxon>
        <taxon>Dikarya</taxon>
        <taxon>Ascomycota</taxon>
        <taxon>Pezizomycotina</taxon>
        <taxon>Leotiomycetes</taxon>
        <taxon>Erysiphales</taxon>
        <taxon>Erysiphaceae</taxon>
        <taxon>Blumeria</taxon>
    </lineage>
</organism>
<dbReference type="GO" id="GO:0030833">
    <property type="term" value="P:regulation of actin filament polymerization"/>
    <property type="evidence" value="ECO:0007669"/>
    <property type="project" value="TreeGrafter"/>
</dbReference>
<keyword evidence="4 9" id="KW-0175">Coiled coil</keyword>
<feature type="domain" description="SH3" evidence="12">
    <location>
        <begin position="683"/>
        <end position="741"/>
    </location>
</feature>
<dbReference type="VEuPathDB" id="FungiDB:BLGHR1_13505"/>